<dbReference type="GO" id="GO:0000398">
    <property type="term" value="P:mRNA splicing, via spliceosome"/>
    <property type="evidence" value="ECO:0007669"/>
    <property type="project" value="TreeGrafter"/>
</dbReference>
<dbReference type="SUPFAM" id="SSF48371">
    <property type="entry name" value="ARM repeat"/>
    <property type="match status" value="1"/>
</dbReference>
<dbReference type="InterPro" id="IPR016024">
    <property type="entry name" value="ARM-type_fold"/>
</dbReference>
<keyword evidence="3" id="KW-1185">Reference proteome</keyword>
<feature type="compositionally biased region" description="Basic and acidic residues" evidence="1">
    <location>
        <begin position="32"/>
        <end position="75"/>
    </location>
</feature>
<feature type="compositionally biased region" description="Basic and acidic residues" evidence="1">
    <location>
        <begin position="1"/>
        <end position="23"/>
    </location>
</feature>
<sequence length="420" mass="49216">SSHERKENYSSRHESLSPEDRSRSPSPRKRRYSDDSRYDEEYSRREYYDDRTSDGRMDRGRDRHYERWEDREYDRRKQRRYSSPDRRSPERPTGQSSLAHDETASKKKKEEVDPILTRTGGAYIPPAKLRMMQEQITDKNSLAYQRMSWEALKKSINGLVNKVNVSNIENIIHELLQENIVRGSFRLLWGCILLACISCPRNLIFILAICNIVHSDCLLILFPQAHEVLCLEMLTLLLERPTDDSIEVAIGFIKESGLKLTEVSPRGINAIFDRLRHILHESKIDMRVQYMIEVMFAVRKDGFKDHPIIPEGLDLVEEEDQFTHMLPLEDDYNPEDVLNVFKMDPNFMENEEKYKMLKKEILDEGDTESEGNQEAGSSEEDDEDDEEEDEDGKCQKVTVHDKTEINLVSFRRTIYLAIQS</sequence>
<dbReference type="GO" id="GO:0071013">
    <property type="term" value="C:catalytic step 2 spliceosome"/>
    <property type="evidence" value="ECO:0007669"/>
    <property type="project" value="TreeGrafter"/>
</dbReference>
<feature type="compositionally biased region" description="Basic and acidic residues" evidence="1">
    <location>
        <begin position="99"/>
        <end position="112"/>
    </location>
</feature>
<dbReference type="EMBL" id="VWZW01006011">
    <property type="protein sequence ID" value="NXH89168.1"/>
    <property type="molecule type" value="Genomic_DNA"/>
</dbReference>
<feature type="non-terminal residue" evidence="2">
    <location>
        <position position="1"/>
    </location>
</feature>
<proteinExistence type="predicted"/>
<dbReference type="Gene3D" id="1.25.40.180">
    <property type="match status" value="2"/>
</dbReference>
<name>A0A7K9NQR2_9CORV</name>
<accession>A0A7K9NQR2</accession>
<comment type="caution">
    <text evidence="2">The sequence shown here is derived from an EMBL/GenBank/DDBJ whole genome shotgun (WGS) entry which is preliminary data.</text>
</comment>
<protein>
    <submittedName>
        <fullName evidence="2">CWC22 factor</fullName>
    </submittedName>
</protein>
<feature type="region of interest" description="Disordered" evidence="1">
    <location>
        <begin position="1"/>
        <end position="112"/>
    </location>
</feature>
<dbReference type="PANTHER" id="PTHR18034:SF3">
    <property type="entry name" value="PRE-MRNA-SPLICING FACTOR CWC22 HOMOLOG"/>
    <property type="match status" value="1"/>
</dbReference>
<evidence type="ECO:0000313" key="2">
    <source>
        <dbReference type="EMBL" id="NXH89168.1"/>
    </source>
</evidence>
<feature type="compositionally biased region" description="Acidic residues" evidence="1">
    <location>
        <begin position="364"/>
        <end position="391"/>
    </location>
</feature>
<dbReference type="AlphaFoldDB" id="A0A7K9NQR2"/>
<feature type="non-terminal residue" evidence="2">
    <location>
        <position position="420"/>
    </location>
</feature>
<dbReference type="Proteomes" id="UP000526889">
    <property type="component" value="Unassembled WGS sequence"/>
</dbReference>
<dbReference type="PANTHER" id="PTHR18034">
    <property type="entry name" value="CELL CYCLE CONTROL PROTEIN CWF22-RELATED"/>
    <property type="match status" value="1"/>
</dbReference>
<gene>
    <name evidence="2" type="primary">Cwc22</name>
    <name evidence="2" type="ORF">EDOCOE_R05615</name>
</gene>
<organism evidence="2 3">
    <name type="scientific">Edolisoma coerulescens</name>
    <dbReference type="NCBI Taxonomy" id="2585810"/>
    <lineage>
        <taxon>Eukaryota</taxon>
        <taxon>Metazoa</taxon>
        <taxon>Chordata</taxon>
        <taxon>Craniata</taxon>
        <taxon>Vertebrata</taxon>
        <taxon>Euteleostomi</taxon>
        <taxon>Archelosauria</taxon>
        <taxon>Archosauria</taxon>
        <taxon>Dinosauria</taxon>
        <taxon>Saurischia</taxon>
        <taxon>Theropoda</taxon>
        <taxon>Coelurosauria</taxon>
        <taxon>Aves</taxon>
        <taxon>Neognathae</taxon>
        <taxon>Neoaves</taxon>
        <taxon>Telluraves</taxon>
        <taxon>Australaves</taxon>
        <taxon>Passeriformes</taxon>
        <taxon>Corvoidea</taxon>
        <taxon>Campephagidae</taxon>
        <taxon>Edolisoma</taxon>
    </lineage>
</organism>
<dbReference type="GO" id="GO:0003723">
    <property type="term" value="F:RNA binding"/>
    <property type="evidence" value="ECO:0007669"/>
    <property type="project" value="TreeGrafter"/>
</dbReference>
<evidence type="ECO:0000256" key="1">
    <source>
        <dbReference type="SAM" id="MobiDB-lite"/>
    </source>
</evidence>
<dbReference type="InterPro" id="IPR050781">
    <property type="entry name" value="CWC22_splicing_factor"/>
</dbReference>
<reference evidence="2 3" key="1">
    <citation type="submission" date="2019-09" db="EMBL/GenBank/DDBJ databases">
        <title>Bird 10,000 Genomes (B10K) Project - Family phase.</title>
        <authorList>
            <person name="Zhang G."/>
        </authorList>
    </citation>
    <scope>NUCLEOTIDE SEQUENCE [LARGE SCALE GENOMIC DNA]</scope>
    <source>
        <strain evidence="2">B10K-DU-001-25</strain>
        <tissue evidence="2">Muscle</tissue>
    </source>
</reference>
<evidence type="ECO:0000313" key="3">
    <source>
        <dbReference type="Proteomes" id="UP000526889"/>
    </source>
</evidence>
<feature type="region of interest" description="Disordered" evidence="1">
    <location>
        <begin position="364"/>
        <end position="397"/>
    </location>
</feature>